<organism evidence="1 2">
    <name type="scientific">Paracoccus halophilus</name>
    <dbReference type="NCBI Taxonomy" id="376733"/>
    <lineage>
        <taxon>Bacteria</taxon>
        <taxon>Pseudomonadati</taxon>
        <taxon>Pseudomonadota</taxon>
        <taxon>Alphaproteobacteria</taxon>
        <taxon>Rhodobacterales</taxon>
        <taxon>Paracoccaceae</taxon>
        <taxon>Paracoccus</taxon>
    </lineage>
</organism>
<dbReference type="Proteomes" id="UP000182312">
    <property type="component" value="Unassembled WGS sequence"/>
</dbReference>
<protein>
    <submittedName>
        <fullName evidence="1">Uncharacterized protein</fullName>
    </submittedName>
</protein>
<proteinExistence type="predicted"/>
<gene>
    <name evidence="1" type="ORF">SAMN04487972_10366</name>
</gene>
<dbReference type="AlphaFoldDB" id="A0A1I0SVX1"/>
<name>A0A1I0SVX1_9RHOB</name>
<accession>A0A1I0SVX1</accession>
<sequence>MGNAPQRNVLKAREMPADRLLEAMAKIITRTAGRGGGFPPPGRF</sequence>
<reference evidence="1 2" key="1">
    <citation type="submission" date="2016-10" db="EMBL/GenBank/DDBJ databases">
        <authorList>
            <person name="de Groot N.N."/>
        </authorList>
    </citation>
    <scope>NUCLEOTIDE SEQUENCE [LARGE SCALE GENOMIC DNA]</scope>
    <source>
        <strain evidence="1 2">CGMCC 1.6117</strain>
    </source>
</reference>
<dbReference type="EMBL" id="FOJO01000003">
    <property type="protein sequence ID" value="SFA43622.1"/>
    <property type="molecule type" value="Genomic_DNA"/>
</dbReference>
<evidence type="ECO:0000313" key="2">
    <source>
        <dbReference type="Proteomes" id="UP000182312"/>
    </source>
</evidence>
<evidence type="ECO:0000313" key="1">
    <source>
        <dbReference type="EMBL" id="SFA43622.1"/>
    </source>
</evidence>